<comment type="similarity">
    <text evidence="2">Belongs to the tryptophan 2-monooxygenase family.</text>
</comment>
<protein>
    <recommendedName>
        <fullName evidence="4">Tryptophan 2-monooxygenase</fullName>
        <ecNumber evidence="3">1.13.12.3</ecNumber>
    </recommendedName>
</protein>
<dbReference type="PRINTS" id="PR00420">
    <property type="entry name" value="RNGMNOXGNASE"/>
</dbReference>
<dbReference type="Pfam" id="PF01593">
    <property type="entry name" value="Amino_oxidase"/>
    <property type="match status" value="1"/>
</dbReference>
<comment type="catalytic activity">
    <reaction evidence="6">
        <text>L-tryptophan + O2 = indole-3-acetamide + CO2 + H2O</text>
        <dbReference type="Rhea" id="RHEA:16165"/>
        <dbReference type="ChEBI" id="CHEBI:15377"/>
        <dbReference type="ChEBI" id="CHEBI:15379"/>
        <dbReference type="ChEBI" id="CHEBI:16031"/>
        <dbReference type="ChEBI" id="CHEBI:16526"/>
        <dbReference type="ChEBI" id="CHEBI:57912"/>
        <dbReference type="EC" id="1.13.12.3"/>
    </reaction>
</comment>
<accession>A0ABT4VSC3</accession>
<dbReference type="PANTHER" id="PTHR10742:SF410">
    <property type="entry name" value="LYSINE-SPECIFIC HISTONE DEMETHYLASE 2"/>
    <property type="match status" value="1"/>
</dbReference>
<dbReference type="InterPro" id="IPR050281">
    <property type="entry name" value="Flavin_monoamine_oxidase"/>
</dbReference>
<proteinExistence type="inferred from homology"/>
<comment type="caution">
    <text evidence="8">The sequence shown here is derived from an EMBL/GenBank/DDBJ whole genome shotgun (WGS) entry which is preliminary data.</text>
</comment>
<evidence type="ECO:0000313" key="9">
    <source>
        <dbReference type="Proteomes" id="UP001148313"/>
    </source>
</evidence>
<evidence type="ECO:0000256" key="5">
    <source>
        <dbReference type="ARBA" id="ARBA00023070"/>
    </source>
</evidence>
<dbReference type="Gene3D" id="3.50.50.60">
    <property type="entry name" value="FAD/NAD(P)-binding domain"/>
    <property type="match status" value="2"/>
</dbReference>
<dbReference type="RefSeq" id="WP_271091449.1">
    <property type="nucleotide sequence ID" value="NZ_JAPJZH010000014.1"/>
</dbReference>
<dbReference type="PANTHER" id="PTHR10742">
    <property type="entry name" value="FLAVIN MONOAMINE OXIDASE"/>
    <property type="match status" value="1"/>
</dbReference>
<evidence type="ECO:0000313" key="8">
    <source>
        <dbReference type="EMBL" id="MDA4847611.1"/>
    </source>
</evidence>
<reference evidence="8" key="1">
    <citation type="submission" date="2022-11" db="EMBL/GenBank/DDBJ databases">
        <title>Hoeflea poritis sp. nov., isolated from scleractinian coral Porites lutea.</title>
        <authorList>
            <person name="Zhang G."/>
            <person name="Wei Q."/>
            <person name="Cai L."/>
        </authorList>
    </citation>
    <scope>NUCLEOTIDE SEQUENCE</scope>
    <source>
        <strain evidence="8">E7-10</strain>
    </source>
</reference>
<evidence type="ECO:0000259" key="7">
    <source>
        <dbReference type="Pfam" id="PF01593"/>
    </source>
</evidence>
<dbReference type="EMBL" id="JAPJZH010000014">
    <property type="protein sequence ID" value="MDA4847611.1"/>
    <property type="molecule type" value="Genomic_DNA"/>
</dbReference>
<evidence type="ECO:0000256" key="6">
    <source>
        <dbReference type="ARBA" id="ARBA00047321"/>
    </source>
</evidence>
<keyword evidence="5" id="KW-0073">Auxin biosynthesis</keyword>
<dbReference type="Pfam" id="PF13450">
    <property type="entry name" value="NAD_binding_8"/>
    <property type="match status" value="1"/>
</dbReference>
<dbReference type="EC" id="1.13.12.3" evidence="3"/>
<comment type="pathway">
    <text evidence="1">Plant hormone metabolism; auxin biosynthesis.</text>
</comment>
<dbReference type="Proteomes" id="UP001148313">
    <property type="component" value="Unassembled WGS sequence"/>
</dbReference>
<dbReference type="SUPFAM" id="SSF51905">
    <property type="entry name" value="FAD/NAD(P)-binding domain"/>
    <property type="match status" value="1"/>
</dbReference>
<evidence type="ECO:0000256" key="3">
    <source>
        <dbReference type="ARBA" id="ARBA00012535"/>
    </source>
</evidence>
<sequence>MAQELTRRELLALLGVSASMLTATVTRLSAQGNAAPGVLDVAVIGAGAAGLTAGFLLDRAGLDFQVFEAAAIHGGRAKKDNSLADFPLDMGGEWIHTTNLVLNSLSQDGQASRRATEWRPVTCDVSDGKRLYRDNSYALEWRGEHRFITTTWFDFFNDYMAKGIRDRIQLNAPVSGIDYSADPVLIHLAGGETVQARHVIVTIPLNVLKDGDIRFTPDLPRSKKRALKGAVMPDGLKLFMRFEDRFYPDMVLFEHEYETPEAELMFYNAALDKPTRQNILGLFAHGALATPFVKLSERQLVRKALRQLDELYGGAASPSYRGHVLQNWSKSPFHRGTYSYFSRSQPSTLGASIDGRVHFAGEAYNRHWDGEWGYMHVAARSAYDAVDEISG</sequence>
<name>A0ABT4VSC3_9HYPH</name>
<dbReference type="SUPFAM" id="SSF54373">
    <property type="entry name" value="FAD-linked reductases, C-terminal domain"/>
    <property type="match status" value="1"/>
</dbReference>
<feature type="domain" description="Amine oxidase" evidence="7">
    <location>
        <begin position="159"/>
        <end position="389"/>
    </location>
</feature>
<dbReference type="InterPro" id="IPR036188">
    <property type="entry name" value="FAD/NAD-bd_sf"/>
</dbReference>
<gene>
    <name evidence="8" type="ORF">OOZ53_19780</name>
</gene>
<keyword evidence="9" id="KW-1185">Reference proteome</keyword>
<evidence type="ECO:0000256" key="4">
    <source>
        <dbReference type="ARBA" id="ARBA00017871"/>
    </source>
</evidence>
<evidence type="ECO:0000256" key="2">
    <source>
        <dbReference type="ARBA" id="ARBA00005833"/>
    </source>
</evidence>
<dbReference type="InterPro" id="IPR002937">
    <property type="entry name" value="Amino_oxidase"/>
</dbReference>
<organism evidence="8 9">
    <name type="scientific">Hoeflea poritis</name>
    <dbReference type="NCBI Taxonomy" id="2993659"/>
    <lineage>
        <taxon>Bacteria</taxon>
        <taxon>Pseudomonadati</taxon>
        <taxon>Pseudomonadota</taxon>
        <taxon>Alphaproteobacteria</taxon>
        <taxon>Hyphomicrobiales</taxon>
        <taxon>Rhizobiaceae</taxon>
        <taxon>Hoeflea</taxon>
    </lineage>
</organism>
<evidence type="ECO:0000256" key="1">
    <source>
        <dbReference type="ARBA" id="ARBA00004814"/>
    </source>
</evidence>